<gene>
    <name evidence="3" type="ORF">H8S02_06525</name>
</gene>
<accession>A0ABR7GMU2</accession>
<feature type="signal peptide" evidence="2">
    <location>
        <begin position="1"/>
        <end position="24"/>
    </location>
</feature>
<evidence type="ECO:0000256" key="1">
    <source>
        <dbReference type="SAM" id="MobiDB-lite"/>
    </source>
</evidence>
<name>A0ABR7GMU2_9FIRM</name>
<dbReference type="RefSeq" id="WP_186969834.1">
    <property type="nucleotide sequence ID" value="NZ_JACOPK010000005.1"/>
</dbReference>
<reference evidence="3 4" key="1">
    <citation type="submission" date="2020-08" db="EMBL/GenBank/DDBJ databases">
        <title>Genome public.</title>
        <authorList>
            <person name="Liu C."/>
            <person name="Sun Q."/>
        </authorList>
    </citation>
    <scope>NUCLEOTIDE SEQUENCE [LARGE SCALE GENOMIC DNA]</scope>
    <source>
        <strain evidence="3 4">M2</strain>
    </source>
</reference>
<keyword evidence="2" id="KW-0732">Signal</keyword>
<feature type="compositionally biased region" description="Low complexity" evidence="1">
    <location>
        <begin position="26"/>
        <end position="41"/>
    </location>
</feature>
<feature type="chain" id="PRO_5045164380" description="Iron transporter" evidence="2">
    <location>
        <begin position="25"/>
        <end position="302"/>
    </location>
</feature>
<feature type="region of interest" description="Disordered" evidence="1">
    <location>
        <begin position="26"/>
        <end position="49"/>
    </location>
</feature>
<sequence length="302" mass="31881">MNSKKTLLAALLAALMLTSGCGSSASQQQTDTAAQTGETGTSNVASASDMTEVEEVVEAGMTPISGDKVKDGTYSVAVKSSSKMFDITACELTVEGGKMTATMHMGGKGYLYVYMGTGEQAAAADEADYIPFTEEADGTHSFTVPVDALDEGIDCAAFSKKKEKWYDRTILFRADSLPMDAFADGVVTTPDSLSLADGAYTADVALAGGSGRASVQSPAELTVKDGKVTAKIVWSSKNYDYMKVGDTKYDTVIEDEHSTFEIPVSCFDWAMAVKADTTAMSEAHEIDYTLTFDSASVAPLSK</sequence>
<evidence type="ECO:0008006" key="5">
    <source>
        <dbReference type="Google" id="ProtNLM"/>
    </source>
</evidence>
<evidence type="ECO:0000313" key="3">
    <source>
        <dbReference type="EMBL" id="MBC5695596.1"/>
    </source>
</evidence>
<dbReference type="PROSITE" id="PS51257">
    <property type="entry name" value="PROKAR_LIPOPROTEIN"/>
    <property type="match status" value="1"/>
</dbReference>
<dbReference type="EMBL" id="JACOPK010000005">
    <property type="protein sequence ID" value="MBC5695596.1"/>
    <property type="molecule type" value="Genomic_DNA"/>
</dbReference>
<evidence type="ECO:0000256" key="2">
    <source>
        <dbReference type="SAM" id="SignalP"/>
    </source>
</evidence>
<organism evidence="3 4">
    <name type="scientific">Agathobaculum hominis</name>
    <dbReference type="NCBI Taxonomy" id="2763014"/>
    <lineage>
        <taxon>Bacteria</taxon>
        <taxon>Bacillati</taxon>
        <taxon>Bacillota</taxon>
        <taxon>Clostridia</taxon>
        <taxon>Eubacteriales</taxon>
        <taxon>Butyricicoccaceae</taxon>
        <taxon>Agathobaculum</taxon>
    </lineage>
</organism>
<protein>
    <recommendedName>
        <fullName evidence="5">Iron transporter</fullName>
    </recommendedName>
</protein>
<dbReference type="Proteomes" id="UP000641741">
    <property type="component" value="Unassembled WGS sequence"/>
</dbReference>
<evidence type="ECO:0000313" key="4">
    <source>
        <dbReference type="Proteomes" id="UP000641741"/>
    </source>
</evidence>
<comment type="caution">
    <text evidence="3">The sequence shown here is derived from an EMBL/GenBank/DDBJ whole genome shotgun (WGS) entry which is preliminary data.</text>
</comment>
<keyword evidence="4" id="KW-1185">Reference proteome</keyword>
<proteinExistence type="predicted"/>